<keyword evidence="7 11" id="KW-0418">Kinase</keyword>
<dbReference type="GO" id="GO:0009073">
    <property type="term" value="P:aromatic amino acid family biosynthetic process"/>
    <property type="evidence" value="ECO:0007669"/>
    <property type="project" value="UniProtKB-KW"/>
</dbReference>
<keyword evidence="11" id="KW-0460">Magnesium</keyword>
<dbReference type="KEGG" id="dho:Dia5BBH33_18020"/>
<dbReference type="GO" id="GO:0008652">
    <property type="term" value="P:amino acid biosynthetic process"/>
    <property type="evidence" value="ECO:0007669"/>
    <property type="project" value="UniProtKB-KW"/>
</dbReference>
<dbReference type="UniPathway" id="UPA00053">
    <property type="reaction ID" value="UER00088"/>
</dbReference>
<dbReference type="GO" id="GO:0004765">
    <property type="term" value="F:shikimate kinase activity"/>
    <property type="evidence" value="ECO:0007669"/>
    <property type="project" value="UniProtKB-UniRule"/>
</dbReference>
<proteinExistence type="inferred from homology"/>
<dbReference type="Gene3D" id="3.40.50.300">
    <property type="entry name" value="P-loop containing nucleotide triphosphate hydrolases"/>
    <property type="match status" value="1"/>
</dbReference>
<evidence type="ECO:0000256" key="8">
    <source>
        <dbReference type="ARBA" id="ARBA00022840"/>
    </source>
</evidence>
<dbReference type="InterPro" id="IPR023000">
    <property type="entry name" value="Shikimate_kinase_CS"/>
</dbReference>
<dbReference type="PROSITE" id="PS01128">
    <property type="entry name" value="SHIKIMATE_KINASE"/>
    <property type="match status" value="1"/>
</dbReference>
<dbReference type="GO" id="GO:0005524">
    <property type="term" value="F:ATP binding"/>
    <property type="evidence" value="ECO:0007669"/>
    <property type="project" value="UniProtKB-UniRule"/>
</dbReference>
<dbReference type="EMBL" id="AP019697">
    <property type="protein sequence ID" value="BBK25867.1"/>
    <property type="molecule type" value="Genomic_DNA"/>
</dbReference>
<dbReference type="InterPro" id="IPR000623">
    <property type="entry name" value="Shikimate_kinase/TSH1"/>
</dbReference>
<dbReference type="PRINTS" id="PR01100">
    <property type="entry name" value="SHIKIMTKNASE"/>
</dbReference>
<comment type="pathway">
    <text evidence="1 11">Metabolic intermediate biosynthesis; chorismate biosynthesis; chorismate from D-erythrose 4-phosphate and phosphoenolpyruvate: step 5/7.</text>
</comment>
<dbReference type="Pfam" id="PF01202">
    <property type="entry name" value="SKI"/>
    <property type="match status" value="1"/>
</dbReference>
<name>A0A8D4UVN4_9FIRM</name>
<evidence type="ECO:0000256" key="2">
    <source>
        <dbReference type="ARBA" id="ARBA00006997"/>
    </source>
</evidence>
<dbReference type="GO" id="GO:0009423">
    <property type="term" value="P:chorismate biosynthetic process"/>
    <property type="evidence" value="ECO:0007669"/>
    <property type="project" value="UniProtKB-UniRule"/>
</dbReference>
<keyword evidence="13" id="KW-1185">Reference proteome</keyword>
<evidence type="ECO:0000256" key="3">
    <source>
        <dbReference type="ARBA" id="ARBA00012154"/>
    </source>
</evidence>
<comment type="cofactor">
    <cofactor evidence="11">
        <name>Mg(2+)</name>
        <dbReference type="ChEBI" id="CHEBI:18420"/>
    </cofactor>
    <text evidence="11">Binds 1 Mg(2+) ion per subunit.</text>
</comment>
<evidence type="ECO:0000256" key="11">
    <source>
        <dbReference type="HAMAP-Rule" id="MF_00109"/>
    </source>
</evidence>
<comment type="function">
    <text evidence="11">Catalyzes the specific phosphorylation of the 3-hydroxyl group of shikimic acid using ATP as a cosubstrate.</text>
</comment>
<evidence type="ECO:0000313" key="12">
    <source>
        <dbReference type="EMBL" id="BBK25867.1"/>
    </source>
</evidence>
<dbReference type="PANTHER" id="PTHR21087:SF16">
    <property type="entry name" value="SHIKIMATE KINASE 1, CHLOROPLASTIC"/>
    <property type="match status" value="1"/>
</dbReference>
<evidence type="ECO:0000256" key="7">
    <source>
        <dbReference type="ARBA" id="ARBA00022777"/>
    </source>
</evidence>
<evidence type="ECO:0000256" key="5">
    <source>
        <dbReference type="ARBA" id="ARBA00022679"/>
    </source>
</evidence>
<dbReference type="Proteomes" id="UP000320585">
    <property type="component" value="Chromosome"/>
</dbReference>
<evidence type="ECO:0000256" key="6">
    <source>
        <dbReference type="ARBA" id="ARBA00022741"/>
    </source>
</evidence>
<keyword evidence="11" id="KW-0479">Metal-binding</keyword>
<keyword evidence="5 11" id="KW-0808">Transferase</keyword>
<feature type="binding site" evidence="11">
    <location>
        <position position="115"/>
    </location>
    <ligand>
        <name>ATP</name>
        <dbReference type="ChEBI" id="CHEBI:30616"/>
    </ligand>
</feature>
<dbReference type="AlphaFoldDB" id="A0A8D4UVN4"/>
<keyword evidence="6 11" id="KW-0547">Nucleotide-binding</keyword>
<dbReference type="GO" id="GO:0005829">
    <property type="term" value="C:cytosol"/>
    <property type="evidence" value="ECO:0007669"/>
    <property type="project" value="TreeGrafter"/>
</dbReference>
<comment type="caution">
    <text evidence="11">Lacks conserved residue(s) required for the propagation of feature annotation.</text>
</comment>
<comment type="similarity">
    <text evidence="2 11">Belongs to the shikimate kinase family.</text>
</comment>
<protein>
    <recommendedName>
        <fullName evidence="3 11">Shikimate kinase</fullName>
        <shortName evidence="11">SK</shortName>
        <ecNumber evidence="3 11">2.7.1.71</ecNumber>
    </recommendedName>
</protein>
<dbReference type="RefSeq" id="WP_143332847.1">
    <property type="nucleotide sequence ID" value="NZ_AP019697.1"/>
</dbReference>
<evidence type="ECO:0000256" key="10">
    <source>
        <dbReference type="ARBA" id="ARBA00048567"/>
    </source>
</evidence>
<reference evidence="13" key="1">
    <citation type="submission" date="2019-05" db="EMBL/GenBank/DDBJ databases">
        <title>Complete genome sequencing of Dialister sp. strain 5BBH33.</title>
        <authorList>
            <person name="Sakamoto M."/>
            <person name="Murakami T."/>
            <person name="Mori H."/>
        </authorList>
    </citation>
    <scope>NUCLEOTIDE SEQUENCE [LARGE SCALE GENOMIC DNA]</scope>
    <source>
        <strain evidence="13">5BBH33</strain>
    </source>
</reference>
<dbReference type="OrthoDB" id="9800332at2"/>
<feature type="binding site" evidence="11">
    <location>
        <position position="78"/>
    </location>
    <ligand>
        <name>substrate</name>
    </ligand>
</feature>
<dbReference type="GeneID" id="92717015"/>
<gene>
    <name evidence="12" type="primary">aroK_2</name>
    <name evidence="11" type="synonym">aroK</name>
    <name evidence="12" type="ORF">Dia5BBH33_18020</name>
</gene>
<organism evidence="12 13">
    <name type="scientific">Dialister hominis</name>
    <dbReference type="NCBI Taxonomy" id="2582419"/>
    <lineage>
        <taxon>Bacteria</taxon>
        <taxon>Bacillati</taxon>
        <taxon>Bacillota</taxon>
        <taxon>Negativicutes</taxon>
        <taxon>Veillonellales</taxon>
        <taxon>Veillonellaceae</taxon>
        <taxon>Dialister</taxon>
    </lineage>
</organism>
<feature type="binding site" evidence="11">
    <location>
        <position position="15"/>
    </location>
    <ligand>
        <name>Mg(2+)</name>
        <dbReference type="ChEBI" id="CHEBI:18420"/>
    </ligand>
</feature>
<evidence type="ECO:0000313" key="13">
    <source>
        <dbReference type="Proteomes" id="UP000320585"/>
    </source>
</evidence>
<dbReference type="InterPro" id="IPR031322">
    <property type="entry name" value="Shikimate/glucono_kinase"/>
</dbReference>
<keyword evidence="4 11" id="KW-0028">Amino-acid biosynthesis</keyword>
<keyword evidence="11" id="KW-0963">Cytoplasm</keyword>
<dbReference type="InterPro" id="IPR027417">
    <property type="entry name" value="P-loop_NTPase"/>
</dbReference>
<dbReference type="GO" id="GO:0000287">
    <property type="term" value="F:magnesium ion binding"/>
    <property type="evidence" value="ECO:0007669"/>
    <property type="project" value="UniProtKB-UniRule"/>
</dbReference>
<evidence type="ECO:0000256" key="1">
    <source>
        <dbReference type="ARBA" id="ARBA00004842"/>
    </source>
</evidence>
<evidence type="ECO:0000256" key="4">
    <source>
        <dbReference type="ARBA" id="ARBA00022605"/>
    </source>
</evidence>
<dbReference type="SUPFAM" id="SSF52540">
    <property type="entry name" value="P-loop containing nucleoside triphosphate hydrolases"/>
    <property type="match status" value="1"/>
</dbReference>
<dbReference type="CDD" id="cd00464">
    <property type="entry name" value="SK"/>
    <property type="match status" value="1"/>
</dbReference>
<comment type="catalytic activity">
    <reaction evidence="10 11">
        <text>shikimate + ATP = 3-phosphoshikimate + ADP + H(+)</text>
        <dbReference type="Rhea" id="RHEA:13121"/>
        <dbReference type="ChEBI" id="CHEBI:15378"/>
        <dbReference type="ChEBI" id="CHEBI:30616"/>
        <dbReference type="ChEBI" id="CHEBI:36208"/>
        <dbReference type="ChEBI" id="CHEBI:145989"/>
        <dbReference type="ChEBI" id="CHEBI:456216"/>
        <dbReference type="EC" id="2.7.1.71"/>
    </reaction>
</comment>
<keyword evidence="8 11" id="KW-0067">ATP-binding</keyword>
<evidence type="ECO:0000256" key="9">
    <source>
        <dbReference type="ARBA" id="ARBA00023141"/>
    </source>
</evidence>
<dbReference type="EC" id="2.7.1.71" evidence="3 11"/>
<feature type="binding site" evidence="11">
    <location>
        <position position="132"/>
    </location>
    <ligand>
        <name>substrate</name>
    </ligand>
</feature>
<keyword evidence="9 11" id="KW-0057">Aromatic amino acid biosynthesis</keyword>
<comment type="subunit">
    <text evidence="11">Monomer.</text>
</comment>
<sequence length="164" mass="18375">MRNIILIGMPGSGKTTFGKAIAERLGRPFIDADDYLEEKEGRTIASLFAISEDAFRDAEERTIRDLSEKENLVIATGGGVIKRRASIENLKKNGHIFFLDRDAKDIASDVEVEKRPLLKDGPQKVYDLYQERITLYRNAADTIIGNHGTKEEVLEKILAIIEGL</sequence>
<dbReference type="HAMAP" id="MF_00109">
    <property type="entry name" value="Shikimate_kinase"/>
    <property type="match status" value="1"/>
</dbReference>
<feature type="binding site" evidence="11">
    <location>
        <position position="56"/>
    </location>
    <ligand>
        <name>substrate</name>
    </ligand>
</feature>
<comment type="subcellular location">
    <subcellularLocation>
        <location evidence="11">Cytoplasm</location>
    </subcellularLocation>
</comment>
<dbReference type="PANTHER" id="PTHR21087">
    <property type="entry name" value="SHIKIMATE KINASE"/>
    <property type="match status" value="1"/>
</dbReference>
<feature type="binding site" evidence="11">
    <location>
        <begin position="11"/>
        <end position="16"/>
    </location>
    <ligand>
        <name>ATP</name>
        <dbReference type="ChEBI" id="CHEBI:30616"/>
    </ligand>
</feature>
<feature type="binding site" evidence="11">
    <location>
        <position position="33"/>
    </location>
    <ligand>
        <name>substrate</name>
    </ligand>
</feature>
<accession>A0A8D4UVN4</accession>